<dbReference type="OrthoDB" id="21825at2"/>
<name>A0A1H6CR98_9GAMM</name>
<dbReference type="InterPro" id="IPR050231">
    <property type="entry name" value="Iron_ascorbate_oxido_reductase"/>
</dbReference>
<dbReference type="PRINTS" id="PR00682">
    <property type="entry name" value="IPNSYNTHASE"/>
</dbReference>
<organism evidence="13 14">
    <name type="scientific">Marinobacterium lutimaris</name>
    <dbReference type="NCBI Taxonomy" id="568106"/>
    <lineage>
        <taxon>Bacteria</taxon>
        <taxon>Pseudomonadati</taxon>
        <taxon>Pseudomonadota</taxon>
        <taxon>Gammaproteobacteria</taxon>
        <taxon>Oceanospirillales</taxon>
        <taxon>Oceanospirillaceae</taxon>
        <taxon>Marinobacterium</taxon>
    </lineage>
</organism>
<dbReference type="PROSITE" id="PS51471">
    <property type="entry name" value="FE2OG_OXY"/>
    <property type="match status" value="1"/>
</dbReference>
<evidence type="ECO:0000313" key="14">
    <source>
        <dbReference type="Proteomes" id="UP000236745"/>
    </source>
</evidence>
<evidence type="ECO:0000256" key="7">
    <source>
        <dbReference type="ARBA" id="ARBA00031011"/>
    </source>
</evidence>
<reference evidence="13 14" key="1">
    <citation type="submission" date="2016-10" db="EMBL/GenBank/DDBJ databases">
        <authorList>
            <person name="de Groot N.N."/>
        </authorList>
    </citation>
    <scope>NUCLEOTIDE SEQUENCE [LARGE SCALE GENOMIC DNA]</scope>
    <source>
        <strain evidence="13 14">DSM 22012</strain>
    </source>
</reference>
<dbReference type="InterPro" id="IPR044861">
    <property type="entry name" value="IPNS-like_FE2OG_OXY"/>
</dbReference>
<dbReference type="AlphaFoldDB" id="A0A1H6CR98"/>
<dbReference type="InterPro" id="IPR027443">
    <property type="entry name" value="IPNS-like_sf"/>
</dbReference>
<evidence type="ECO:0000256" key="6">
    <source>
        <dbReference type="ARBA" id="ARBA00022666"/>
    </source>
</evidence>
<keyword evidence="11" id="KW-0560">Oxidoreductase</keyword>
<evidence type="ECO:0000256" key="11">
    <source>
        <dbReference type="RuleBase" id="RU003682"/>
    </source>
</evidence>
<feature type="domain" description="Fe2OG dioxygenase" evidence="12">
    <location>
        <begin position="197"/>
        <end position="299"/>
    </location>
</feature>
<keyword evidence="11" id="KW-0408">Iron</keyword>
<dbReference type="InterPro" id="IPR026992">
    <property type="entry name" value="DIOX_N"/>
</dbReference>
<comment type="catalytic activity">
    <reaction evidence="9">
        <text>2-oxoglutarate + O2 + 2 H(+) = ethene + 3 CO2 + H2O</text>
        <dbReference type="Rhea" id="RHEA:31523"/>
        <dbReference type="ChEBI" id="CHEBI:15377"/>
        <dbReference type="ChEBI" id="CHEBI:15378"/>
        <dbReference type="ChEBI" id="CHEBI:15379"/>
        <dbReference type="ChEBI" id="CHEBI:16526"/>
        <dbReference type="ChEBI" id="CHEBI:16810"/>
        <dbReference type="ChEBI" id="CHEBI:18153"/>
        <dbReference type="EC" id="1.13.12.19"/>
    </reaction>
</comment>
<accession>A0A1H6CR98</accession>
<dbReference type="EC" id="1.14.20.7" evidence="3"/>
<dbReference type="SUPFAM" id="SSF51197">
    <property type="entry name" value="Clavaminate synthase-like"/>
    <property type="match status" value="1"/>
</dbReference>
<evidence type="ECO:0000256" key="5">
    <source>
        <dbReference type="ARBA" id="ARBA00019045"/>
    </source>
</evidence>
<dbReference type="RefSeq" id="WP_104004443.1">
    <property type="nucleotide sequence ID" value="NZ_FNVQ01000004.1"/>
</dbReference>
<evidence type="ECO:0000256" key="8">
    <source>
        <dbReference type="ARBA" id="ARBA00031282"/>
    </source>
</evidence>
<evidence type="ECO:0000256" key="4">
    <source>
        <dbReference type="ARBA" id="ARBA00012531"/>
    </source>
</evidence>
<evidence type="ECO:0000256" key="9">
    <source>
        <dbReference type="ARBA" id="ARBA00047725"/>
    </source>
</evidence>
<keyword evidence="11" id="KW-0479">Metal-binding</keyword>
<comment type="pathway">
    <text evidence="2">Alkene biosynthesis; ethylene biosynthesis via 2-oxoglutarate.</text>
</comment>
<evidence type="ECO:0000256" key="1">
    <source>
        <dbReference type="ARBA" id="ARBA00001954"/>
    </source>
</evidence>
<evidence type="ECO:0000256" key="10">
    <source>
        <dbReference type="ARBA" id="ARBA00049359"/>
    </source>
</evidence>
<dbReference type="EC" id="1.13.12.19" evidence="4"/>
<dbReference type="Pfam" id="PF14226">
    <property type="entry name" value="DIOX_N"/>
    <property type="match status" value="1"/>
</dbReference>
<dbReference type="EMBL" id="FNVQ01000004">
    <property type="protein sequence ID" value="SEG75267.1"/>
    <property type="molecule type" value="Genomic_DNA"/>
</dbReference>
<protein>
    <recommendedName>
        <fullName evidence="5">2-oxoglutarate-dependent ethylene/succinate-forming enzyme</fullName>
        <ecNumber evidence="4">1.13.12.19</ecNumber>
        <ecNumber evidence="3">1.14.20.7</ecNumber>
    </recommendedName>
    <alternativeName>
        <fullName evidence="7">2-oxoglutarate dioxygenase (ethylene-forming)</fullName>
    </alternativeName>
    <alternativeName>
        <fullName evidence="8">2-oxoglutarate/L-arginine monooxygenase/decarboxylase (succinate-forming)</fullName>
    </alternativeName>
</protein>
<dbReference type="InterPro" id="IPR005123">
    <property type="entry name" value="Oxoglu/Fe-dep_dioxygenase_dom"/>
</dbReference>
<proteinExistence type="inferred from homology"/>
<evidence type="ECO:0000259" key="12">
    <source>
        <dbReference type="PROSITE" id="PS51471"/>
    </source>
</evidence>
<dbReference type="Gene3D" id="2.60.120.330">
    <property type="entry name" value="B-lactam Antibiotic, Isopenicillin N Synthase, Chain"/>
    <property type="match status" value="1"/>
</dbReference>
<dbReference type="Proteomes" id="UP000236745">
    <property type="component" value="Unassembled WGS sequence"/>
</dbReference>
<dbReference type="GO" id="GO:0009693">
    <property type="term" value="P:ethylene biosynthetic process"/>
    <property type="evidence" value="ECO:0007669"/>
    <property type="project" value="UniProtKB-KW"/>
</dbReference>
<dbReference type="GO" id="GO:0102276">
    <property type="term" value="F:2-oxoglutarate oxygenase/decarboxylase (ethylene-forming) activity"/>
    <property type="evidence" value="ECO:0007669"/>
    <property type="project" value="UniProtKB-EC"/>
</dbReference>
<dbReference type="Pfam" id="PF03171">
    <property type="entry name" value="2OG-FeII_Oxy"/>
    <property type="match status" value="1"/>
</dbReference>
<sequence length="346" mass="38153">MATVITGNGPRAVNSNDLDSLTVPFSSIPVIDFSAMYSDDADARRAVGAAVRKACTEVGFFYAKGHGVPQQVIDNTFKAAHQFFDLPLEEKVKVDISKSPNLRGYTGLLEENTNVEGLGDVHEGFDIALDLPEDDPDVIAGKFGYGPNQWPENLPGFKEALLAYQSEVLDFGQKIFAAFALALELDEDFFVPLSTKPMAQMRVLSYPSQDGPIDERQIGIGPHSDYECFTVLCTDETPSLQVLNCAGEWIQAPPIPGAFIVNVGDLMARWTNGYFASTLHRAINKSGKERFSIPFFYGTNSDALIEVLPSCQNEDWPAQFEPIKASDYIQSRFNETYAHRAVEEKS</sequence>
<evidence type="ECO:0000256" key="3">
    <source>
        <dbReference type="ARBA" id="ARBA00012293"/>
    </source>
</evidence>
<evidence type="ECO:0000313" key="13">
    <source>
        <dbReference type="EMBL" id="SEG75267.1"/>
    </source>
</evidence>
<gene>
    <name evidence="13" type="ORF">SAMN05444390_10437</name>
</gene>
<dbReference type="PANTHER" id="PTHR47990">
    <property type="entry name" value="2-OXOGLUTARATE (2OG) AND FE(II)-DEPENDENT OXYGENASE SUPERFAMILY PROTEIN-RELATED"/>
    <property type="match status" value="1"/>
</dbReference>
<comment type="similarity">
    <text evidence="11">Belongs to the iron/ascorbate-dependent oxidoreductase family.</text>
</comment>
<evidence type="ECO:0000256" key="2">
    <source>
        <dbReference type="ARBA" id="ARBA00004767"/>
    </source>
</evidence>
<comment type="catalytic activity">
    <reaction evidence="10">
        <text>L-arginine + 2-oxoglutarate + O2 = guanidine + L-glutamate 5-semialdehyde + succinate + CO2</text>
        <dbReference type="Rhea" id="RHEA:31535"/>
        <dbReference type="ChEBI" id="CHEBI:15379"/>
        <dbReference type="ChEBI" id="CHEBI:16526"/>
        <dbReference type="ChEBI" id="CHEBI:16810"/>
        <dbReference type="ChEBI" id="CHEBI:30031"/>
        <dbReference type="ChEBI" id="CHEBI:30087"/>
        <dbReference type="ChEBI" id="CHEBI:32682"/>
        <dbReference type="ChEBI" id="CHEBI:58066"/>
        <dbReference type="EC" id="1.14.20.7"/>
    </reaction>
</comment>
<dbReference type="GO" id="GO:0046872">
    <property type="term" value="F:metal ion binding"/>
    <property type="evidence" value="ECO:0007669"/>
    <property type="project" value="UniProtKB-KW"/>
</dbReference>
<keyword evidence="6" id="KW-0266">Ethylene biosynthesis</keyword>
<comment type="cofactor">
    <cofactor evidence="1">
        <name>Fe(2+)</name>
        <dbReference type="ChEBI" id="CHEBI:29033"/>
    </cofactor>
</comment>
<keyword evidence="14" id="KW-1185">Reference proteome</keyword>